<dbReference type="EMBL" id="JBHRSP010000024">
    <property type="protein sequence ID" value="MFC3074606.1"/>
    <property type="molecule type" value="Genomic_DNA"/>
</dbReference>
<protein>
    <submittedName>
        <fullName evidence="1">DUF6119 family protein</fullName>
    </submittedName>
</protein>
<dbReference type="Pfam" id="PF19614">
    <property type="entry name" value="DUF6119"/>
    <property type="match status" value="1"/>
</dbReference>
<organism evidence="1 2">
    <name type="scientific">Shinella pollutisoli</name>
    <dbReference type="NCBI Taxonomy" id="2250594"/>
    <lineage>
        <taxon>Bacteria</taxon>
        <taxon>Pseudomonadati</taxon>
        <taxon>Pseudomonadota</taxon>
        <taxon>Alphaproteobacteria</taxon>
        <taxon>Hyphomicrobiales</taxon>
        <taxon>Rhizobiaceae</taxon>
        <taxon>Shinella</taxon>
    </lineage>
</organism>
<sequence length="87" mass="9804">MALIQHRNYRIVFGIVTRNDPGARSLNLPLFSRISFMHSMKALRLMDVQGNEILIADQVAAAEGRKKKRRMKEAAVEAQPVEVEAAE</sequence>
<dbReference type="Proteomes" id="UP001595377">
    <property type="component" value="Unassembled WGS sequence"/>
</dbReference>
<accession>A0ABV7DI85</accession>
<dbReference type="InterPro" id="IPR026487">
    <property type="entry name" value="CHP04141"/>
</dbReference>
<proteinExistence type="predicted"/>
<name>A0ABV7DI85_9HYPH</name>
<keyword evidence="2" id="KW-1185">Reference proteome</keyword>
<comment type="caution">
    <text evidence="1">The sequence shown here is derived from an EMBL/GenBank/DDBJ whole genome shotgun (WGS) entry which is preliminary data.</text>
</comment>
<reference evidence="2" key="1">
    <citation type="journal article" date="2019" name="Int. J. Syst. Evol. Microbiol.">
        <title>The Global Catalogue of Microorganisms (GCM) 10K type strain sequencing project: providing services to taxonomists for standard genome sequencing and annotation.</title>
        <authorList>
            <consortium name="The Broad Institute Genomics Platform"/>
            <consortium name="The Broad Institute Genome Sequencing Center for Infectious Disease"/>
            <person name="Wu L."/>
            <person name="Ma J."/>
        </authorList>
    </citation>
    <scope>NUCLEOTIDE SEQUENCE [LARGE SCALE GENOMIC DNA]</scope>
    <source>
        <strain evidence="2">KCTC 52677</strain>
    </source>
</reference>
<evidence type="ECO:0000313" key="2">
    <source>
        <dbReference type="Proteomes" id="UP001595377"/>
    </source>
</evidence>
<gene>
    <name evidence="1" type="ORF">ACFOHH_15950</name>
</gene>
<evidence type="ECO:0000313" key="1">
    <source>
        <dbReference type="EMBL" id="MFC3074606.1"/>
    </source>
</evidence>
<dbReference type="RefSeq" id="WP_257311713.1">
    <property type="nucleotide sequence ID" value="NZ_JANFDG010000002.1"/>
</dbReference>